<feature type="compositionally biased region" description="Basic and acidic residues" evidence="7">
    <location>
        <begin position="1274"/>
        <end position="1288"/>
    </location>
</feature>
<evidence type="ECO:0000256" key="1">
    <source>
        <dbReference type="ARBA" id="ARBA00004606"/>
    </source>
</evidence>
<comment type="subcellular location">
    <subcellularLocation>
        <location evidence="6">Endomembrane system</location>
        <topology evidence="6">Single-pass membrane protein</topology>
    </subcellularLocation>
    <subcellularLocation>
        <location evidence="1">Membrane</location>
        <topology evidence="1">Single-pass type II membrane protein</topology>
    </subcellularLocation>
</comment>
<accession>A0ABQ5CYV5</accession>
<evidence type="ECO:0000256" key="5">
    <source>
        <dbReference type="ARBA" id="ARBA00023180"/>
    </source>
</evidence>
<evidence type="ECO:0000256" key="8">
    <source>
        <dbReference type="SAM" id="Phobius"/>
    </source>
</evidence>
<name>A0ABQ5CYV5_9ASTR</name>
<reference evidence="10" key="1">
    <citation type="journal article" date="2022" name="Int. J. Mol. Sci.">
        <title>Draft Genome of Tanacetum Coccineum: Genomic Comparison of Closely Related Tanacetum-Family Plants.</title>
        <authorList>
            <person name="Yamashiro T."/>
            <person name="Shiraishi A."/>
            <person name="Nakayama K."/>
            <person name="Satake H."/>
        </authorList>
    </citation>
    <scope>NUCLEOTIDE SEQUENCE</scope>
</reference>
<comment type="similarity">
    <text evidence="2">Belongs to the methyltransferase superfamily.</text>
</comment>
<protein>
    <submittedName>
        <fullName evidence="10">FG-GAP repeat-containing protein</fullName>
    </submittedName>
</protein>
<evidence type="ECO:0000256" key="4">
    <source>
        <dbReference type="ARBA" id="ARBA00022968"/>
    </source>
</evidence>
<feature type="domain" description="Exostosin GT47" evidence="9">
    <location>
        <begin position="3"/>
        <end position="68"/>
    </location>
</feature>
<evidence type="ECO:0000256" key="6">
    <source>
        <dbReference type="ARBA" id="ARBA00037847"/>
    </source>
</evidence>
<dbReference type="PANTHER" id="PTHR34284:SF1">
    <property type="entry name" value="FG-GAP REPEAT-CONTAINING PROTEIN"/>
    <property type="match status" value="1"/>
</dbReference>
<feature type="region of interest" description="Disordered" evidence="7">
    <location>
        <begin position="1018"/>
        <end position="1037"/>
    </location>
</feature>
<keyword evidence="3" id="KW-0808">Transferase</keyword>
<keyword evidence="5" id="KW-0325">Glycoprotein</keyword>
<dbReference type="Pfam" id="PF03141">
    <property type="entry name" value="Methyltransf_29"/>
    <property type="match status" value="1"/>
</dbReference>
<feature type="compositionally biased region" description="Basic and acidic residues" evidence="7">
    <location>
        <begin position="1027"/>
        <end position="1037"/>
    </location>
</feature>
<dbReference type="PANTHER" id="PTHR34284">
    <property type="entry name" value="FG-GAP REPEAT-CONTAINING PROTEIN"/>
    <property type="match status" value="1"/>
</dbReference>
<feature type="region of interest" description="Disordered" evidence="7">
    <location>
        <begin position="1241"/>
        <end position="1360"/>
    </location>
</feature>
<feature type="region of interest" description="Disordered" evidence="7">
    <location>
        <begin position="930"/>
        <end position="958"/>
    </location>
</feature>
<reference evidence="10" key="2">
    <citation type="submission" date="2022-01" db="EMBL/GenBank/DDBJ databases">
        <authorList>
            <person name="Yamashiro T."/>
            <person name="Shiraishi A."/>
            <person name="Satake H."/>
            <person name="Nakayama K."/>
        </authorList>
    </citation>
    <scope>NUCLEOTIDE SEQUENCE</scope>
</reference>
<keyword evidence="3" id="KW-0489">Methyltransferase</keyword>
<feature type="transmembrane region" description="Helical" evidence="8">
    <location>
        <begin position="893"/>
        <end position="914"/>
    </location>
</feature>
<organism evidence="10 11">
    <name type="scientific">Tanacetum coccineum</name>
    <dbReference type="NCBI Taxonomy" id="301880"/>
    <lineage>
        <taxon>Eukaryota</taxon>
        <taxon>Viridiplantae</taxon>
        <taxon>Streptophyta</taxon>
        <taxon>Embryophyta</taxon>
        <taxon>Tracheophyta</taxon>
        <taxon>Spermatophyta</taxon>
        <taxon>Magnoliopsida</taxon>
        <taxon>eudicotyledons</taxon>
        <taxon>Gunneridae</taxon>
        <taxon>Pentapetalae</taxon>
        <taxon>asterids</taxon>
        <taxon>campanulids</taxon>
        <taxon>Asterales</taxon>
        <taxon>Asteraceae</taxon>
        <taxon>Asteroideae</taxon>
        <taxon>Anthemideae</taxon>
        <taxon>Anthemidinae</taxon>
        <taxon>Tanacetum</taxon>
    </lineage>
</organism>
<gene>
    <name evidence="10" type="ORF">Tco_0922259</name>
</gene>
<dbReference type="EMBL" id="BQNB010014741">
    <property type="protein sequence ID" value="GJT31840.1"/>
    <property type="molecule type" value="Genomic_DNA"/>
</dbReference>
<evidence type="ECO:0000256" key="3">
    <source>
        <dbReference type="ARBA" id="ARBA00022603"/>
    </source>
</evidence>
<proteinExistence type="inferred from homology"/>
<keyword evidence="8" id="KW-0812">Transmembrane</keyword>
<evidence type="ECO:0000259" key="9">
    <source>
        <dbReference type="Pfam" id="PF03016"/>
    </source>
</evidence>
<comment type="caution">
    <text evidence="10">The sequence shown here is derived from an EMBL/GenBank/DDBJ whole genome shotgun (WGS) entry which is preliminary data.</text>
</comment>
<feature type="compositionally biased region" description="Basic and acidic residues" evidence="7">
    <location>
        <begin position="444"/>
        <end position="457"/>
    </location>
</feature>
<dbReference type="InterPro" id="IPR040911">
    <property type="entry name" value="Exostosin_GT47"/>
</dbReference>
<evidence type="ECO:0000313" key="11">
    <source>
        <dbReference type="Proteomes" id="UP001151760"/>
    </source>
</evidence>
<evidence type="ECO:0000256" key="2">
    <source>
        <dbReference type="ARBA" id="ARBA00008361"/>
    </source>
</evidence>
<feature type="transmembrane region" description="Helical" evidence="8">
    <location>
        <begin position="763"/>
        <end position="782"/>
    </location>
</feature>
<keyword evidence="8" id="KW-0472">Membrane</keyword>
<feature type="compositionally biased region" description="Basic and acidic residues" evidence="7">
    <location>
        <begin position="1322"/>
        <end position="1342"/>
    </location>
</feature>
<dbReference type="InterPro" id="IPR029063">
    <property type="entry name" value="SAM-dependent_MTases_sf"/>
</dbReference>
<dbReference type="InterPro" id="IPR004159">
    <property type="entry name" value="Put_SAM_MeTrfase"/>
</dbReference>
<sequence>MLFMESEFCLHPPGDSATRKSVFDSLTSVCIHVIFDPFTPYYQYPWHFPPDHSKYLIFIDQEDVKDMKVNVVEILIRVTLKKKNAMTSYIAYELMPKLDYGNQKAKFDLFQNAFSNTINNLIERHEGDFAFKEAWYHLSDEYPIKYEGERLPPPIVSDLNGDGKKEVLFATHDAKIQVLEPHSRRVDEGFSEARVLAEVSLLPDKIRVASGRRAVAMATGVVDRSFKRGQVQKQVLVVVTSGWSIMCFDHNLQKLWETNVQEDFPHNAHHREITISVSNYTLKHGDAGLVIVGGRMEMQPHMHLDPFEEIKMAEESADQHRRSASEKESADSSGAVDLRHFAFYAFAGRTGTLRWSRKNENIEAGPSNESPLIPQHNYKLDVHALNRRQPGEFECREFRESVLGVMPHHWDRREDTMLKLAHFRRHKRKAVKKTPGKTSSFPFHKPDENHPPGKDSSKKISNLIGKAANFANSAKTKKASPYVPTITNYTQLWWVPNVVVAHGKEGIEVLHLASGRTLCKLHLQEGGLHADINGDGVLDHVQAVGGNGAEQTVVSGSMEVLKPCWAVATSGVPVREQLFNVTICHHSHFNLFPHGEYSRGYGRALDVTSLEVATPILIPTNDGHKHRKGSHGDIVFLTNRGEVTSYAPGLHGHEAVWQWQLLTGATWSNLPSPSGMMDAGYVVPTLKTFNLRMHDNQHFILAAGDQEAIVISPGGSQQASIDLPSPPTHALVDADFSNDGLTDLIVVTSNGVYGFVQTRQPGALFFSTLVGCLIVVMGVIFVTQHLNSVKGKPRAPSAQVADSWSSVYTVKLVMECVSKEAFAFYHPMERKMGNAECGKKCNYLPPCLLDLYIVSISCLQLSTHKFYYLLLSYATTMAPGKHRTTKRSSGGSSYASTVTTVVFVCIFILGIWMLTSNSYVSPNKSLARLSQHSTSTSSQIRTRKIPIDSPAFEDNPGDLPEDAIQGDEGSAANVEPSNTTLEVEKHLLVENDEKEKEEVQLSEESAMTQNQHIEGVPMVEIPSGNNDNKRKNDHREKQNDIQMNMTLGNDKWGMVNDDKNQQGKITVGNDTWGIRKMTVGNGKRVMVNDDKNQQGKMTVGDDKWGIRKMTIGDDKWGMVNDDKNQQRKMTVGDDKWGMVNDDKNQQRKITIGDDKWGVANHDKNQQRKMTVGDDKWGIRKMTVGDEKWGMVNADKKQQRKITVGDDKWGVANDDKNQQRKMTFGDDKWGIRKMTVGDEKWGMVNDDKNQQRKITVGDDKWGMVKDDEHDVTEEEKERIMDKHQQKQEESQDDEEMSKALIPKNETKPPVEVAKTQTTTTSDNDLKVEVNSDTIPKESNESTKEWITQAGQSDNEKERREGRSDVAADHMWELCNVTSGTDYVPCLDNEKAIMNLRSRKHFEHRERHCPEEAPMCLVPIPEGYKTPIPWPQSRDKIWFHNVPHRSLANVKGHQNWVKVTGEFLTFPGGGTQFINGALHYIDVLQQAVPEIEWGKHTRVVLDVGCGVASFGGYLFDRNVLAMSLAPKDEHEAQIQFALERGIPAISAVMGSQRLPFPSNAYDLIHCARCRVPWHREGGMLLLELNRLLRPGGYFVWSATPVYRKNEEDAQIWKEMSALTVAMCWELVTIKKDNLNEVAVAIYRKPESNECYNGRKKQEPPMCKPDDDPNAAWYTPLHACMHNIPIGDIERGSRWPEEWPARVQTPPYWLSKSQMGIHGKPAPDDFKADYVHWKRVVSKSYMSDLGFNWTNVRNVMDMRAVYGGFAAALKDLKLWVLNVVNTDSPDTLPIIFERGLFGIYHDWCESFSTYPRTYDLLHADHLFSVLKKRCDIAPVIVEVDRIVRPGGKLIVCDEPSTLVEVEQLLKALHWDVHLTASKNKERILSAQKSTWRPDTYAIASGS</sequence>
<feature type="compositionally biased region" description="Basic and acidic residues" evidence="7">
    <location>
        <begin position="1241"/>
        <end position="1267"/>
    </location>
</feature>
<dbReference type="Proteomes" id="UP001151760">
    <property type="component" value="Unassembled WGS sequence"/>
</dbReference>
<dbReference type="SUPFAM" id="SSF53335">
    <property type="entry name" value="S-adenosyl-L-methionine-dependent methyltransferases"/>
    <property type="match status" value="2"/>
</dbReference>
<keyword evidence="11" id="KW-1185">Reference proteome</keyword>
<dbReference type="Pfam" id="PF03016">
    <property type="entry name" value="Exostosin_GT47"/>
    <property type="match status" value="1"/>
</dbReference>
<evidence type="ECO:0000256" key="7">
    <source>
        <dbReference type="SAM" id="MobiDB-lite"/>
    </source>
</evidence>
<feature type="compositionally biased region" description="Polar residues" evidence="7">
    <location>
        <begin position="930"/>
        <end position="940"/>
    </location>
</feature>
<keyword evidence="8" id="KW-1133">Transmembrane helix</keyword>
<keyword evidence="4" id="KW-0735">Signal-anchor</keyword>
<feature type="region of interest" description="Disordered" evidence="7">
    <location>
        <begin position="428"/>
        <end position="457"/>
    </location>
</feature>
<dbReference type="Gene3D" id="3.40.50.150">
    <property type="entry name" value="Vaccinia Virus protein VP39"/>
    <property type="match status" value="1"/>
</dbReference>
<evidence type="ECO:0000313" key="10">
    <source>
        <dbReference type="EMBL" id="GJT31840.1"/>
    </source>
</evidence>